<dbReference type="GO" id="GO:0006974">
    <property type="term" value="P:DNA damage response"/>
    <property type="evidence" value="ECO:0007669"/>
    <property type="project" value="TreeGrafter"/>
</dbReference>
<sequence>MSATQTRVVLAGLAGLTTVLVTACSSGAGNDQAVDTGGASPLSPTQQAVEAVAAATTSAVPDAPSGGLRLITTLGTGQATGVPDIVTVTLGVQTAAATAQAALDDNNQRSAGLLTALKAQGVADADIQTNQVSVQPSYDQAGGITGYQVSNMVTATIRPLASAGAVLDAVTQATGDAIRIQWIALSIDDDTPVRAQARADAVVKAKAQAEQLAAAAGVTLGPVFSVVETPLNGGGAYQSYAASSAAAGSPVPIEAGTQDVSVQVQVAFEMR</sequence>
<feature type="chain" id="PRO_5038599981" evidence="1">
    <location>
        <begin position="29"/>
        <end position="271"/>
    </location>
</feature>
<dbReference type="EMBL" id="JAERWL010000003">
    <property type="protein sequence ID" value="MBM9475344.1"/>
    <property type="molecule type" value="Genomic_DNA"/>
</dbReference>
<name>A0A938YHS9_9ACTN</name>
<reference evidence="2" key="1">
    <citation type="submission" date="2021-01" db="EMBL/GenBank/DDBJ databases">
        <title>KCTC 19127 draft genome.</title>
        <authorList>
            <person name="An D."/>
        </authorList>
    </citation>
    <scope>NUCLEOTIDE SEQUENCE</scope>
    <source>
        <strain evidence="2">KCTC 19127</strain>
    </source>
</reference>
<dbReference type="InterPro" id="IPR052022">
    <property type="entry name" value="26kDa_periplasmic_antigen"/>
</dbReference>
<dbReference type="InterPro" id="IPR007497">
    <property type="entry name" value="SIMPL/DUF541"/>
</dbReference>
<evidence type="ECO:0000256" key="1">
    <source>
        <dbReference type="SAM" id="SignalP"/>
    </source>
</evidence>
<dbReference type="Gene3D" id="3.30.70.2970">
    <property type="entry name" value="Protein of unknown function (DUF541), domain 2"/>
    <property type="match status" value="1"/>
</dbReference>
<dbReference type="PANTHER" id="PTHR34387:SF1">
    <property type="entry name" value="PERIPLASMIC IMMUNOGENIC PROTEIN"/>
    <property type="match status" value="1"/>
</dbReference>
<protein>
    <submittedName>
        <fullName evidence="2">SIMPL domain-containing protein</fullName>
    </submittedName>
</protein>
<evidence type="ECO:0000313" key="3">
    <source>
        <dbReference type="Proteomes" id="UP000663801"/>
    </source>
</evidence>
<evidence type="ECO:0000313" key="2">
    <source>
        <dbReference type="EMBL" id="MBM9475344.1"/>
    </source>
</evidence>
<dbReference type="AlphaFoldDB" id="A0A938YHS9"/>
<gene>
    <name evidence="2" type="ORF">JL107_02690</name>
</gene>
<comment type="caution">
    <text evidence="2">The sequence shown here is derived from an EMBL/GenBank/DDBJ whole genome shotgun (WGS) entry which is preliminary data.</text>
</comment>
<dbReference type="PANTHER" id="PTHR34387">
    <property type="entry name" value="SLR1258 PROTEIN"/>
    <property type="match status" value="1"/>
</dbReference>
<dbReference type="RefSeq" id="WP_205255503.1">
    <property type="nucleotide sequence ID" value="NZ_BAAAPV010000001.1"/>
</dbReference>
<dbReference type="Pfam" id="PF04402">
    <property type="entry name" value="SIMPL"/>
    <property type="match status" value="1"/>
</dbReference>
<accession>A0A938YHS9</accession>
<dbReference type="Proteomes" id="UP000663801">
    <property type="component" value="Unassembled WGS sequence"/>
</dbReference>
<proteinExistence type="predicted"/>
<keyword evidence="3" id="KW-1185">Reference proteome</keyword>
<feature type="signal peptide" evidence="1">
    <location>
        <begin position="1"/>
        <end position="28"/>
    </location>
</feature>
<keyword evidence="1" id="KW-0732">Signal</keyword>
<organism evidence="2 3">
    <name type="scientific">Nakamurella flavida</name>
    <dbReference type="NCBI Taxonomy" id="363630"/>
    <lineage>
        <taxon>Bacteria</taxon>
        <taxon>Bacillati</taxon>
        <taxon>Actinomycetota</taxon>
        <taxon>Actinomycetes</taxon>
        <taxon>Nakamurellales</taxon>
        <taxon>Nakamurellaceae</taxon>
        <taxon>Nakamurella</taxon>
    </lineage>
</organism>
<dbReference type="PROSITE" id="PS51257">
    <property type="entry name" value="PROKAR_LIPOPROTEIN"/>
    <property type="match status" value="1"/>
</dbReference>
<dbReference type="Gene3D" id="3.30.110.170">
    <property type="entry name" value="Protein of unknown function (DUF541), domain 1"/>
    <property type="match status" value="1"/>
</dbReference>